<accession>F9ZPB2</accession>
<dbReference type="KEGG" id="acu:Atc_0117"/>
<name>F9ZPB2_ACICS</name>
<organism evidence="1 2">
    <name type="scientific">Acidithiobacillus caldus (strain SM-1)</name>
    <dbReference type="NCBI Taxonomy" id="990288"/>
    <lineage>
        <taxon>Bacteria</taxon>
        <taxon>Pseudomonadati</taxon>
        <taxon>Pseudomonadota</taxon>
        <taxon>Acidithiobacillia</taxon>
        <taxon>Acidithiobacillales</taxon>
        <taxon>Acidithiobacillaceae</taxon>
        <taxon>Acidithiobacillus</taxon>
    </lineage>
</organism>
<evidence type="ECO:0000313" key="2">
    <source>
        <dbReference type="Proteomes" id="UP000006135"/>
    </source>
</evidence>
<dbReference type="EMBL" id="CP002573">
    <property type="protein sequence ID" value="AEK56768.1"/>
    <property type="molecule type" value="Genomic_DNA"/>
</dbReference>
<keyword evidence="2" id="KW-1185">Reference proteome</keyword>
<gene>
    <name evidence="1" type="ordered locus">Atc_0117</name>
</gene>
<dbReference type="AlphaFoldDB" id="F9ZPB2"/>
<evidence type="ECO:0000313" key="1">
    <source>
        <dbReference type="EMBL" id="AEK56768.1"/>
    </source>
</evidence>
<reference evidence="1 2" key="1">
    <citation type="journal article" date="2011" name="J. Genet. Genomics">
        <title>Unraveling the Acidithiobacillus caldus complete genome and its central metabolisms for carbon assimilation.</title>
        <authorList>
            <person name="You X.Y."/>
            <person name="Guo X."/>
            <person name="Zheng H.J."/>
            <person name="Zhang M.J."/>
            <person name="Liu L.J."/>
            <person name="Zhu Y.Q."/>
            <person name="Zhu B."/>
            <person name="Wang S.Y."/>
            <person name="Zhao G.P."/>
            <person name="Poetsch A."/>
            <person name="Jiang C.Y."/>
            <person name="Liu S.J."/>
        </authorList>
    </citation>
    <scope>NUCLEOTIDE SEQUENCE [LARGE SCALE GENOMIC DNA]</scope>
    <source>
        <strain evidence="1 2">SM-1</strain>
    </source>
</reference>
<protein>
    <submittedName>
        <fullName evidence="1">Uncharacterized protein</fullName>
    </submittedName>
</protein>
<proteinExistence type="predicted"/>
<dbReference type="HOGENOM" id="CLU_3283305_0_0_6"/>
<sequence length="40" mass="4279">MADPVVVAEEPLARAEGVVAVARKLLRDPEAAVKLLRNNP</sequence>
<dbReference type="Proteomes" id="UP000006135">
    <property type="component" value="Chromosome"/>
</dbReference>